<feature type="compositionally biased region" description="Polar residues" evidence="16">
    <location>
        <begin position="993"/>
        <end position="1008"/>
    </location>
</feature>
<evidence type="ECO:0000256" key="1">
    <source>
        <dbReference type="ARBA" id="ARBA00004236"/>
    </source>
</evidence>
<dbReference type="Pfam" id="PF00328">
    <property type="entry name" value="His_Phos_2"/>
    <property type="match status" value="1"/>
</dbReference>
<dbReference type="Gene3D" id="3.40.50.1240">
    <property type="entry name" value="Phosphoglycerate mutase-like"/>
    <property type="match status" value="1"/>
</dbReference>
<dbReference type="InterPro" id="IPR040557">
    <property type="entry name" value="VIP1_N"/>
</dbReference>
<sequence length="1469" mass="162776">MWSLPASEGESATAHFFLGAGDEGLGTRGLGMRPEESDSELLEDEEDEVPPEPQIIVGICAMTKKSKSKPMTQILERLCRFDYLTVIILGEDVILNEPVENWPSCHCLISFHSKGFPLDKAVAYSKLRNPFLINDLAMQYYIQDRREVYRILQEEGIDLPRYAVLNRDPARPEECNLIEGEDQVEVNGAVFPKPFVEKPVSAEDHNVYIYYPSSAGGGSQRLFRKIGSRSSVYSPESSVRKTGSYIYEEFMPTDGTDVKVYTVGPDYAHAEARKSPALDGKVERDSEGKEIRYPVMLTAMEKLVARKVCVAFKQTVCGFDLLRANGHSFVCDVNGFSFVKNSMKYYDDCAKILGNTIMRELAPQFQIPWSIPMEAEDIPIVPTTSGTMMELRCVIAIIRHGDRTPKQKMKMEVTHPRFFSLFEKHGGYKTGKLKLKRPEQLQEVLDITRLLLAELEKEPGGEIEEKTGKLEQLKSVLEMYGHFSGINRKVQLTYYPHGVKASNEGQDTQREALAPSLLLVLKWGGELTPAGRVQAEELGRAFRCMYPGGQGDYAGFPGCGLLRLHSTFRHDLKIYASDEGRVQMTAAAFAKGLLALEGELTPILVQMVKSANMNGLLDSDGDSLSSCQHRVKARLHHILQQDAPFGPEDYNQLAPTGSTSLLSSMAVIQNPVKVCDQVFDLIENLTHQIRERMQDPKSVDLQLYHSETLELMLQRWSKLERDFRQKSGRYDISKIPDIYDCVKYDVQHNGSLGLQGTAELLRLSKALADVVIPQEYGISREEKLEIAVGFCLPLLRKILLDLQRTHEDEYSRGVLSPGRHVRTRLYFTSESHVHSLLSVFRYGGLLDETKDTQWQRALAYLSAISELNYMTQIVIMLYEDNTRDPLSEERFHVELHFSPGVKGVEEEGSAPTGCGFRPASSENEERKADQGSVEDLCPGKASDEPDRALQTSPLPSEGPGLPKRSPLIRNRKAGSMEVLSETSSSRPGGHRLFSSSRPPTEMKQSGLGSQCTGLFSTTVLGGSSSAPNLQDYARSQGKKLPPASLKHRDELLFVPAVKRFSVSFAKHPTNGFEGCSMVPTIYPLETLHNALSLRQVSEFLSRVCQRHTEAQAQASAALFDSMHSNQASDSPFSPPRTLHSPTLQLQQRSEKPPWYSSGPSSTVSSAGPSSPTAVDGNCPFGFSDQPSVSSHVTEEYQGLGLLQEAPGSGAQEPPLEGQQEPFEQNQSPQEPPVETKKPCQEVAEEVSQPCQDIPEEVNQPCQQVSDICQPCEENHDDVDQTCQEVPQISQPCEDASQLYQKVSKEVCELCQNSEEVNQPCQGVPVEIGRLVHGFPVGVGGLAQEVLGEVGRPTQEIPEELSQSCQEFSVDIGRLAQEASAINLLSPDTPEVDNPPLEFPGEGALQAQEVSEWVKQQQSYVVPELIDQLSREEVPQVQCPPSNANPQSQSLAPDQNAPLPPATCDSSFSH</sequence>
<evidence type="ECO:0000313" key="19">
    <source>
        <dbReference type="RefSeq" id="XP_070631628.1"/>
    </source>
</evidence>
<keyword evidence="9 15" id="KW-0418">Kinase</keyword>
<dbReference type="InterPro" id="IPR037446">
    <property type="entry name" value="His_Pase_VIP1"/>
</dbReference>
<comment type="similarity">
    <text evidence="3 15">Belongs to the histidine acid phosphatase family. VIP1 subfamily.</text>
</comment>
<dbReference type="InterPro" id="IPR000560">
    <property type="entry name" value="His_Pase_clade-2"/>
</dbReference>
<protein>
    <recommendedName>
        <fullName evidence="15">Inositol hexakisphosphate and diphosphoinositol-pentakisphosphate kinase</fullName>
        <ecNumber evidence="15">2.7.4.24</ecNumber>
    </recommendedName>
</protein>
<dbReference type="InterPro" id="IPR029033">
    <property type="entry name" value="His_PPase_superfam"/>
</dbReference>
<feature type="compositionally biased region" description="Polar residues" evidence="16">
    <location>
        <begin position="1438"/>
        <end position="1452"/>
    </location>
</feature>
<feature type="region of interest" description="Disordered" evidence="16">
    <location>
        <begin position="1430"/>
        <end position="1469"/>
    </location>
</feature>
<comment type="catalytic activity">
    <reaction evidence="13">
        <text>1D-myo-inositol hexakisphosphate + ATP = 1-diphospho-1D-myo-inositol 2,3,4,5,6-pentakisphosphate + ADP</text>
        <dbReference type="Rhea" id="RHEA:37459"/>
        <dbReference type="ChEBI" id="CHEBI:30616"/>
        <dbReference type="ChEBI" id="CHEBI:58130"/>
        <dbReference type="ChEBI" id="CHEBI:74946"/>
        <dbReference type="ChEBI" id="CHEBI:456216"/>
        <dbReference type="EC" id="2.7.4.24"/>
    </reaction>
    <physiologicalReaction direction="left-to-right" evidence="13">
        <dbReference type="Rhea" id="RHEA:37460"/>
    </physiologicalReaction>
</comment>
<evidence type="ECO:0000256" key="8">
    <source>
        <dbReference type="ARBA" id="ARBA00022741"/>
    </source>
</evidence>
<dbReference type="Proteomes" id="UP001652663">
    <property type="component" value="Chromosome 21"/>
</dbReference>
<evidence type="ECO:0000256" key="9">
    <source>
        <dbReference type="ARBA" id="ARBA00022777"/>
    </source>
</evidence>
<evidence type="ECO:0000256" key="11">
    <source>
        <dbReference type="ARBA" id="ARBA00023136"/>
    </source>
</evidence>
<comment type="function">
    <text evidence="15">Bifunctional inositol kinase that acts in concert with the IP6K kinases to synthesize the diphosphate group-containing inositol pyrophosphates diphosphoinositol pentakisphosphate, PP-InsP5, and bis-diphosphoinositol tetrakisphosphate, (PP)2-InsP4. PP-InsP5 and (PP)2-InsP4, also respectively called InsP7 and InsP8, may regulate a variety of cellular processes, including apoptosis, vesicle trafficking, cytoskeletal dynamics, and exocytosis. Phosphorylates inositol hexakisphosphate (InsP6).</text>
</comment>
<keyword evidence="7 15" id="KW-0808">Transferase</keyword>
<reference evidence="19" key="1">
    <citation type="submission" date="2025-08" db="UniProtKB">
        <authorList>
            <consortium name="RefSeq"/>
        </authorList>
    </citation>
    <scope>IDENTIFICATION</scope>
    <source>
        <tissue evidence="19">Blood</tissue>
    </source>
</reference>
<evidence type="ECO:0000313" key="18">
    <source>
        <dbReference type="Proteomes" id="UP001652663"/>
    </source>
</evidence>
<keyword evidence="8 15" id="KW-0547">Nucleotide-binding</keyword>
<feature type="domain" description="VIP1 N-terminal" evidence="17">
    <location>
        <begin position="55"/>
        <end position="144"/>
    </location>
</feature>
<evidence type="ECO:0000256" key="6">
    <source>
        <dbReference type="ARBA" id="ARBA00022553"/>
    </source>
</evidence>
<feature type="compositionally biased region" description="Low complexity" evidence="16">
    <location>
        <begin position="1156"/>
        <end position="1174"/>
    </location>
</feature>
<evidence type="ECO:0000256" key="4">
    <source>
        <dbReference type="ARBA" id="ARBA00022475"/>
    </source>
</evidence>
<dbReference type="Gene3D" id="3.40.50.11950">
    <property type="match status" value="1"/>
</dbReference>
<keyword evidence="6" id="KW-0597">Phosphoprotein</keyword>
<dbReference type="Gene3D" id="3.30.470.20">
    <property type="entry name" value="ATP-grasp fold, B domain"/>
    <property type="match status" value="1"/>
</dbReference>
<gene>
    <name evidence="19" type="primary">PPIP5K1</name>
</gene>
<feature type="region of interest" description="Disordered" evidence="16">
    <location>
        <begin position="1123"/>
        <end position="1240"/>
    </location>
</feature>
<comment type="subcellular location">
    <subcellularLocation>
        <location evidence="1">Cell membrane</location>
    </subcellularLocation>
    <subcellularLocation>
        <location evidence="2 15">Cytoplasm</location>
        <location evidence="2 15">Cytosol</location>
    </subcellularLocation>
</comment>
<evidence type="ECO:0000256" key="16">
    <source>
        <dbReference type="SAM" id="MobiDB-lite"/>
    </source>
</evidence>
<keyword evidence="5 15" id="KW-0963">Cytoplasm</keyword>
<dbReference type="SUPFAM" id="SSF53254">
    <property type="entry name" value="Phosphoglycerate mutase-like"/>
    <property type="match status" value="1"/>
</dbReference>
<dbReference type="SUPFAM" id="SSF56059">
    <property type="entry name" value="Glutathione synthetase ATP-binding domain-like"/>
    <property type="match status" value="1"/>
</dbReference>
<comment type="catalytic activity">
    <reaction evidence="12">
        <text>5-diphospho-1D-myo-inositol 1,2,3,4,6-pentakisphosphate + ATP + H(+) = 1,5-bis(diphospho)-1D-myo-inositol 2,3,4,6-tetrakisphosphate + ADP</text>
        <dbReference type="Rhea" id="RHEA:10276"/>
        <dbReference type="ChEBI" id="CHEBI:15378"/>
        <dbReference type="ChEBI" id="CHEBI:30616"/>
        <dbReference type="ChEBI" id="CHEBI:58628"/>
        <dbReference type="ChEBI" id="CHEBI:77983"/>
        <dbReference type="ChEBI" id="CHEBI:456216"/>
        <dbReference type="EC" id="2.7.4.24"/>
    </reaction>
    <physiologicalReaction direction="left-to-right" evidence="12">
        <dbReference type="Rhea" id="RHEA:10277"/>
    </physiologicalReaction>
</comment>
<evidence type="ECO:0000256" key="7">
    <source>
        <dbReference type="ARBA" id="ARBA00022679"/>
    </source>
</evidence>
<name>A0ABM4R7W2_BOSIN</name>
<dbReference type="PROSITE" id="PS00616">
    <property type="entry name" value="HIS_ACID_PHOSPHAT_1"/>
    <property type="match status" value="1"/>
</dbReference>
<dbReference type="Pfam" id="PF18086">
    <property type="entry name" value="PPIP5K2_N"/>
    <property type="match status" value="1"/>
</dbReference>
<feature type="region of interest" description="Disordered" evidence="16">
    <location>
        <begin position="902"/>
        <end position="1008"/>
    </location>
</feature>
<dbReference type="GO" id="GO:0016301">
    <property type="term" value="F:kinase activity"/>
    <property type="evidence" value="ECO:0007669"/>
    <property type="project" value="UniProtKB-KW"/>
</dbReference>
<dbReference type="CDD" id="cd07061">
    <property type="entry name" value="HP_HAP_like"/>
    <property type="match status" value="1"/>
</dbReference>
<dbReference type="InterPro" id="IPR033379">
    <property type="entry name" value="Acid_Pase_AS"/>
</dbReference>
<dbReference type="RefSeq" id="XP_070631628.1">
    <property type="nucleotide sequence ID" value="XM_070775527.1"/>
</dbReference>
<evidence type="ECO:0000256" key="13">
    <source>
        <dbReference type="ARBA" id="ARBA00034629"/>
    </source>
</evidence>
<proteinExistence type="inferred from homology"/>
<evidence type="ECO:0000256" key="3">
    <source>
        <dbReference type="ARBA" id="ARBA00005609"/>
    </source>
</evidence>
<evidence type="ECO:0000256" key="10">
    <source>
        <dbReference type="ARBA" id="ARBA00022840"/>
    </source>
</evidence>
<feature type="region of interest" description="Disordered" evidence="16">
    <location>
        <begin position="27"/>
        <end position="47"/>
    </location>
</feature>
<organism evidence="18 19">
    <name type="scientific">Bos indicus</name>
    <name type="common">Zebu</name>
    <dbReference type="NCBI Taxonomy" id="9915"/>
    <lineage>
        <taxon>Eukaryota</taxon>
        <taxon>Metazoa</taxon>
        <taxon>Chordata</taxon>
        <taxon>Craniata</taxon>
        <taxon>Vertebrata</taxon>
        <taxon>Euteleostomi</taxon>
        <taxon>Mammalia</taxon>
        <taxon>Eutheria</taxon>
        <taxon>Laurasiatheria</taxon>
        <taxon>Artiodactyla</taxon>
        <taxon>Ruminantia</taxon>
        <taxon>Pecora</taxon>
        <taxon>Bovidae</taxon>
        <taxon>Bovinae</taxon>
        <taxon>Bos</taxon>
    </lineage>
</organism>
<evidence type="ECO:0000256" key="15">
    <source>
        <dbReference type="RuleBase" id="RU365032"/>
    </source>
</evidence>
<accession>A0ABM4R7W2</accession>
<keyword evidence="10 15" id="KW-0067">ATP-binding</keyword>
<keyword evidence="18" id="KW-1185">Reference proteome</keyword>
<keyword evidence="4" id="KW-1003">Cell membrane</keyword>
<keyword evidence="11" id="KW-0472">Membrane</keyword>
<dbReference type="EC" id="2.7.4.24" evidence="15"/>
<evidence type="ECO:0000256" key="14">
    <source>
        <dbReference type="ARBA" id="ARBA00037056"/>
    </source>
</evidence>
<evidence type="ECO:0000256" key="2">
    <source>
        <dbReference type="ARBA" id="ARBA00004514"/>
    </source>
</evidence>
<comment type="function">
    <text evidence="14">Bifunctional inositol kinase that acts in concert with the IP6K kinases IP6K1, IP6K2 and IP6K3 to synthesize the diphosphate group-containing inositol pyrophosphates diphosphoinositol pentakisphosphate, PP-InsP5, and bis-diphosphoinositol tetrakisphosphate, (PP)2-InsP4. PP-InsP5 and (PP)2-InsP4, also respectively called InsP7 and InsP8, regulate a variety of cellular processes, including apoptosis, vesicle trafficking, cytoskeletal dynamics, exocytosis, insulin signaling and neutrophil activation. Phosphorylates inositol hexakisphosphate (InsP6) at position 1 to produce PP-InsP5 which is in turn phosphorylated by IP6Ks to produce (PP)2-InsP4. Alternatively, phosphorylates PP-InsP5 at position 1, produced by IP6Ks from InsP6, to produce (PP)2-InsP4. Activated when cells are exposed to hyperosmotic stress.</text>
</comment>
<dbReference type="PANTHER" id="PTHR12750">
    <property type="entry name" value="DIPHOSPHOINOSITOL PENTAKISPHOSPHATE KINASE"/>
    <property type="match status" value="1"/>
</dbReference>
<dbReference type="GeneID" id="109575452"/>
<evidence type="ECO:0000259" key="17">
    <source>
        <dbReference type="Pfam" id="PF18086"/>
    </source>
</evidence>
<evidence type="ECO:0000256" key="5">
    <source>
        <dbReference type="ARBA" id="ARBA00022490"/>
    </source>
</evidence>
<dbReference type="PANTHER" id="PTHR12750:SF11">
    <property type="entry name" value="INOSITOL HEXAKISPHOSPHATE AND DIPHOSPHOINOSITOL-PENTAKISPHOSPHATE KINASE 1"/>
    <property type="match status" value="1"/>
</dbReference>
<feature type="compositionally biased region" description="Acidic residues" evidence="16">
    <location>
        <begin position="37"/>
        <end position="47"/>
    </location>
</feature>
<evidence type="ECO:0000256" key="12">
    <source>
        <dbReference type="ARBA" id="ARBA00033696"/>
    </source>
</evidence>